<dbReference type="EMBL" id="CP127162">
    <property type="protein sequence ID" value="WIV21225.1"/>
    <property type="molecule type" value="Genomic_DNA"/>
</dbReference>
<evidence type="ECO:0000313" key="2">
    <source>
        <dbReference type="Proteomes" id="UP001236415"/>
    </source>
</evidence>
<dbReference type="Proteomes" id="UP001236415">
    <property type="component" value="Chromosome"/>
</dbReference>
<reference evidence="1 2" key="1">
    <citation type="submission" date="2023-06" db="EMBL/GenBank/DDBJ databases">
        <title>Paenibacillus polygonum sp. nov., an endophytic bacterium, isolated from Polygonum lapathifolium L. in Nanji Wetland National Nature Reserve, South of Poyang Lake, Jiangxi Province, China.</title>
        <authorList>
            <person name="Yu Z."/>
        </authorList>
    </citation>
    <scope>NUCLEOTIDE SEQUENCE [LARGE SCALE GENOMIC DNA]</scope>
    <source>
        <strain evidence="1 2">C31</strain>
    </source>
</reference>
<organism evidence="1 2">
    <name type="scientific">Paenibacillus polygoni</name>
    <dbReference type="NCBI Taxonomy" id="3050112"/>
    <lineage>
        <taxon>Bacteria</taxon>
        <taxon>Bacillati</taxon>
        <taxon>Bacillota</taxon>
        <taxon>Bacilli</taxon>
        <taxon>Bacillales</taxon>
        <taxon>Paenibacillaceae</taxon>
        <taxon>Paenibacillus</taxon>
    </lineage>
</organism>
<gene>
    <name evidence="1" type="ORF">QPK24_11365</name>
</gene>
<evidence type="ECO:0000313" key="1">
    <source>
        <dbReference type="EMBL" id="WIV21225.1"/>
    </source>
</evidence>
<sequence length="65" mass="7698">MIRDGEKIVEVGKVTSTTVFKVSPEQKEILERQSEVKLEKAYSEALTKIRERYNQRMNEIRKNNK</sequence>
<protein>
    <submittedName>
        <fullName evidence="1">Uncharacterized protein</fullName>
    </submittedName>
</protein>
<name>A0ABY8X6R3_9BACL</name>
<proteinExistence type="predicted"/>
<dbReference type="RefSeq" id="WP_285748781.1">
    <property type="nucleotide sequence ID" value="NZ_CP127162.1"/>
</dbReference>
<keyword evidence="2" id="KW-1185">Reference proteome</keyword>
<accession>A0ABY8X6R3</accession>